<name>W7FMK4_PLAF8</name>
<gene>
    <name evidence="1" type="ORF">PFBG_00223</name>
</gene>
<dbReference type="Proteomes" id="UP000030688">
    <property type="component" value="Unassembled WGS sequence"/>
</dbReference>
<evidence type="ECO:0000313" key="2">
    <source>
        <dbReference type="Proteomes" id="UP000030688"/>
    </source>
</evidence>
<reference evidence="2" key="1">
    <citation type="submission" date="2007-11" db="EMBL/GenBank/DDBJ databases">
        <authorList>
            <consortium name="The Broad Institute Genome Sequencing Platform"/>
            <person name="Volkman S.K."/>
            <person name="Daily J.P."/>
            <person name="Sarr O."/>
            <person name="Ndiaye D."/>
            <person name="Ndir O."/>
            <person name="Mboup S."/>
            <person name="Lukens A."/>
            <person name="Stange-Thomann N."/>
            <person name="Mauceli E."/>
            <person name="Gnerre S."/>
            <person name="Jaffe D."/>
            <person name="Zainoun J."/>
            <person name="Wiegand R.C."/>
            <person name="Birren B."/>
            <person name="Galagan J."/>
            <person name="Lander E."/>
            <person name="Wirth D.F."/>
        </authorList>
    </citation>
    <scope>NUCLEOTIDE SEQUENCE [LARGE SCALE GENOMIC DNA]</scope>
    <source>
        <strain evidence="2">7G8</strain>
    </source>
</reference>
<dbReference type="OrthoDB" id="10548423at2759"/>
<protein>
    <submittedName>
        <fullName evidence="1">Uncharacterized protein</fullName>
    </submittedName>
</protein>
<sequence length="96" mass="11388">MFFEEDKSIFNVFEVNIFPCSKYCVIILRNVCEIENENKEIRKNIMIHLDKTNESSTNSNNNKQIILENKPYNDFSKKLTEHELREVLNSLEECSP</sequence>
<proteinExistence type="predicted"/>
<organism evidence="1 2">
    <name type="scientific">Plasmodium falciparum (isolate 7G8)</name>
    <dbReference type="NCBI Taxonomy" id="57266"/>
    <lineage>
        <taxon>Eukaryota</taxon>
        <taxon>Sar</taxon>
        <taxon>Alveolata</taxon>
        <taxon>Apicomplexa</taxon>
        <taxon>Aconoidasida</taxon>
        <taxon>Haemosporida</taxon>
        <taxon>Plasmodiidae</taxon>
        <taxon>Plasmodium</taxon>
        <taxon>Plasmodium (Laverania)</taxon>
    </lineage>
</organism>
<reference evidence="1 2" key="2">
    <citation type="submission" date="2013-02" db="EMBL/GenBank/DDBJ databases">
        <title>The Genome Sequence of Plasmodium falciparum 7G8.</title>
        <authorList>
            <consortium name="The Broad Institute Genome Sequencing Platform"/>
            <consortium name="The Broad Institute Genome Sequencing Center for Infectious Disease"/>
            <person name="Neafsey D."/>
            <person name="Cheeseman I."/>
            <person name="Volkman S."/>
            <person name="Adams J."/>
            <person name="Walker B."/>
            <person name="Young S.K."/>
            <person name="Zeng Q."/>
            <person name="Gargeya S."/>
            <person name="Fitzgerald M."/>
            <person name="Haas B."/>
            <person name="Abouelleil A."/>
            <person name="Alvarado L."/>
            <person name="Arachchi H.M."/>
            <person name="Berlin A.M."/>
            <person name="Chapman S.B."/>
            <person name="Dewar J."/>
            <person name="Goldberg J."/>
            <person name="Griggs A."/>
            <person name="Gujja S."/>
            <person name="Hansen M."/>
            <person name="Howarth C."/>
            <person name="Imamovic A."/>
            <person name="Larimer J."/>
            <person name="McCowan C."/>
            <person name="Murphy C."/>
            <person name="Neiman D."/>
            <person name="Pearson M."/>
            <person name="Priest M."/>
            <person name="Roberts A."/>
            <person name="Saif S."/>
            <person name="Shea T."/>
            <person name="Sisk P."/>
            <person name="Sykes S."/>
            <person name="Wortman J."/>
            <person name="Nusbaum C."/>
            <person name="Birren B."/>
        </authorList>
    </citation>
    <scope>NUCLEOTIDE SEQUENCE [LARGE SCALE GENOMIC DNA]</scope>
    <source>
        <strain evidence="1 2">7G8</strain>
    </source>
</reference>
<dbReference type="AlphaFoldDB" id="W7FMK4"/>
<accession>W7FMK4</accession>
<dbReference type="EMBL" id="KE123581">
    <property type="protein sequence ID" value="EUR81553.1"/>
    <property type="molecule type" value="Genomic_DNA"/>
</dbReference>
<evidence type="ECO:0000313" key="1">
    <source>
        <dbReference type="EMBL" id="EUR81553.1"/>
    </source>
</evidence>